<reference evidence="6" key="1">
    <citation type="submission" date="2015-12" db="EMBL/GenBank/DDBJ databases">
        <title>Complete genome sequences of two moderately thermophilic Paenibacillus species.</title>
        <authorList>
            <person name="Butler R.III."/>
            <person name="Wang J."/>
            <person name="Stark B.C."/>
            <person name="Pombert J.-F."/>
        </authorList>
    </citation>
    <scope>NUCLEOTIDE SEQUENCE [LARGE SCALE GENOMIC DNA]</scope>
    <source>
        <strain evidence="6">32O-Y</strain>
    </source>
</reference>
<evidence type="ECO:0000256" key="1">
    <source>
        <dbReference type="ARBA" id="ARBA00004370"/>
    </source>
</evidence>
<evidence type="ECO:0000256" key="2">
    <source>
        <dbReference type="ARBA" id="ARBA00006962"/>
    </source>
</evidence>
<evidence type="ECO:0000313" key="5">
    <source>
        <dbReference type="EMBL" id="ALS22358.1"/>
    </source>
</evidence>
<dbReference type="Proteomes" id="UP000061660">
    <property type="component" value="Chromosome"/>
</dbReference>
<dbReference type="PANTHER" id="PTHR43025">
    <property type="entry name" value="MONOGALACTOSYLDIACYLGLYCEROL SYNTHASE"/>
    <property type="match status" value="1"/>
</dbReference>
<evidence type="ECO:0000256" key="3">
    <source>
        <dbReference type="ARBA" id="ARBA00022676"/>
    </source>
</evidence>
<dbReference type="Gene3D" id="3.40.50.2000">
    <property type="entry name" value="Glycogen Phosphorylase B"/>
    <property type="match status" value="1"/>
</dbReference>
<evidence type="ECO:0000313" key="6">
    <source>
        <dbReference type="Proteomes" id="UP000061660"/>
    </source>
</evidence>
<dbReference type="KEGG" id="pnp:IJ22_19840"/>
<dbReference type="InterPro" id="IPR009695">
    <property type="entry name" value="Diacylglyc_glucosyltr_N"/>
</dbReference>
<comment type="subcellular location">
    <subcellularLocation>
        <location evidence="1">Membrane</location>
    </subcellularLocation>
</comment>
<dbReference type="STRING" id="162209.IJ22_19840"/>
<dbReference type="AlphaFoldDB" id="A0A0U2VNN8"/>
<dbReference type="EMBL" id="CP013652">
    <property type="protein sequence ID" value="ALS22358.1"/>
    <property type="molecule type" value="Genomic_DNA"/>
</dbReference>
<dbReference type="InterPro" id="IPR007235">
    <property type="entry name" value="Glyco_trans_28_C"/>
</dbReference>
<dbReference type="SUPFAM" id="SSF53756">
    <property type="entry name" value="UDP-Glycosyltransferase/glycogen phosphorylase"/>
    <property type="match status" value="1"/>
</dbReference>
<keyword evidence="6" id="KW-1185">Reference proteome</keyword>
<name>A0A0U2VNN8_9BACL</name>
<dbReference type="OrthoDB" id="9815663at2"/>
<dbReference type="GO" id="GO:0016020">
    <property type="term" value="C:membrane"/>
    <property type="evidence" value="ECO:0007669"/>
    <property type="project" value="UniProtKB-SubCell"/>
</dbReference>
<dbReference type="GO" id="GO:0016758">
    <property type="term" value="F:hexosyltransferase activity"/>
    <property type="evidence" value="ECO:0007669"/>
    <property type="project" value="InterPro"/>
</dbReference>
<dbReference type="InterPro" id="IPR050519">
    <property type="entry name" value="Glycosyltransf_28_UgtP"/>
</dbReference>
<dbReference type="Pfam" id="PF04101">
    <property type="entry name" value="Glyco_tran_28_C"/>
    <property type="match status" value="1"/>
</dbReference>
<dbReference type="Pfam" id="PF06925">
    <property type="entry name" value="MGDG_synth"/>
    <property type="match status" value="1"/>
</dbReference>
<accession>A0A0U2VNN8</accession>
<dbReference type="RefSeq" id="WP_062408647.1">
    <property type="nucleotide sequence ID" value="NZ_CP013652.1"/>
</dbReference>
<evidence type="ECO:0000256" key="4">
    <source>
        <dbReference type="ARBA" id="ARBA00022679"/>
    </source>
</evidence>
<proteinExistence type="inferred from homology"/>
<keyword evidence="4 5" id="KW-0808">Transferase</keyword>
<dbReference type="PATRIC" id="fig|162209.4.peg.2100"/>
<gene>
    <name evidence="5" type="ORF">IJ22_19840</name>
</gene>
<comment type="similarity">
    <text evidence="2">Belongs to the glycosyltransferase 28 family.</text>
</comment>
<organism evidence="5 6">
    <name type="scientific">Paenibacillus naphthalenovorans</name>
    <dbReference type="NCBI Taxonomy" id="162209"/>
    <lineage>
        <taxon>Bacteria</taxon>
        <taxon>Bacillati</taxon>
        <taxon>Bacillota</taxon>
        <taxon>Bacilli</taxon>
        <taxon>Bacillales</taxon>
        <taxon>Paenibacillaceae</taxon>
        <taxon>Paenibacillus</taxon>
    </lineage>
</organism>
<dbReference type="GO" id="GO:0009247">
    <property type="term" value="P:glycolipid biosynthetic process"/>
    <property type="evidence" value="ECO:0007669"/>
    <property type="project" value="InterPro"/>
</dbReference>
<keyword evidence="3" id="KW-0328">Glycosyltransferase</keyword>
<sequence>MKKILVMPFLSISTGHHQVAEALIDHIHGVMPSVQCKKVDILQYSYGRMESAVSQIYIKWIHSFPNFYNWIYRMSVYQPTRQPQRYRIYEWLFQYFVEKLVREEQPHMIICTHALPSYILNRLKTRRIISVPVINVYTDFFINNLWGCGNIDYHFVPNKDLKQSLVQKGVPEERIFVTGIPIHPKITENQEKSVFSSQMTVLISGGSLGAGVIPSLVRQIGKKGNIHYKVLCGKNKHLHEYLINLKHPRITPLPYITSREEMDELYNQIDGIITKPGGVTVSECLYKRIPIFVYHALPGQEKINLQSLKQQGLIVQADHWKHEASMEEQLGSILSSREQCDGLRRNADHYYDTITNRNISLLLQSICQLH</sequence>
<reference evidence="5 6" key="2">
    <citation type="journal article" date="2016" name="Genome Announc.">
        <title>Complete Genome Sequences of Two Interactive Moderate Thermophiles, Paenibacillus napthalenovorans 32O-Y and Paenibacillus sp. 32O-W.</title>
        <authorList>
            <person name="Butler R.R.III."/>
            <person name="Wang J."/>
            <person name="Stark B.C."/>
            <person name="Pombert J.F."/>
        </authorList>
    </citation>
    <scope>NUCLEOTIDE SEQUENCE [LARGE SCALE GENOMIC DNA]</scope>
    <source>
        <strain evidence="5 6">32O-Y</strain>
    </source>
</reference>
<protein>
    <submittedName>
        <fullName evidence="5">UDP-N-acetylglucosamine--LPS N-acetylglucosamine transferase</fullName>
    </submittedName>
</protein>
<dbReference type="PANTHER" id="PTHR43025:SF3">
    <property type="entry name" value="MONOGALACTOSYLDIACYLGLYCEROL SYNTHASE 1, CHLOROPLASTIC"/>
    <property type="match status" value="1"/>
</dbReference>